<gene>
    <name evidence="1" type="ORF">MRATA1EN22A_LOCUS14974</name>
</gene>
<accession>A0AC59Z7R4</accession>
<protein>
    <submittedName>
        <fullName evidence="1">Uncharacterized protein</fullName>
    </submittedName>
</protein>
<reference evidence="1" key="1">
    <citation type="submission" date="2023-05" db="EMBL/GenBank/DDBJ databases">
        <authorList>
            <consortium name="ELIXIR-Norway"/>
        </authorList>
    </citation>
    <scope>NUCLEOTIDE SEQUENCE</scope>
</reference>
<organism evidence="1 2">
    <name type="scientific">Rangifer tarandus platyrhynchus</name>
    <name type="common">Svalbard reindeer</name>
    <dbReference type="NCBI Taxonomy" id="3082113"/>
    <lineage>
        <taxon>Eukaryota</taxon>
        <taxon>Metazoa</taxon>
        <taxon>Chordata</taxon>
        <taxon>Craniata</taxon>
        <taxon>Vertebrata</taxon>
        <taxon>Euteleostomi</taxon>
        <taxon>Mammalia</taxon>
        <taxon>Eutheria</taxon>
        <taxon>Laurasiatheria</taxon>
        <taxon>Artiodactyla</taxon>
        <taxon>Ruminantia</taxon>
        <taxon>Pecora</taxon>
        <taxon>Cervidae</taxon>
        <taxon>Odocoileinae</taxon>
        <taxon>Rangifer</taxon>
    </lineage>
</organism>
<evidence type="ECO:0000313" key="2">
    <source>
        <dbReference type="Proteomes" id="UP001162501"/>
    </source>
</evidence>
<dbReference type="EMBL" id="OX596109">
    <property type="protein sequence ID" value="CAN0287747.1"/>
    <property type="molecule type" value="Genomic_DNA"/>
</dbReference>
<reference evidence="1" key="2">
    <citation type="submission" date="2025-03" db="EMBL/GenBank/DDBJ databases">
        <authorList>
            <consortium name="ELIXIR-Norway"/>
            <consortium name="Elixir Norway"/>
        </authorList>
    </citation>
    <scope>NUCLEOTIDE SEQUENCE</scope>
</reference>
<proteinExistence type="predicted"/>
<dbReference type="Proteomes" id="UP001162501">
    <property type="component" value="Chromosome 25"/>
</dbReference>
<evidence type="ECO:0000313" key="1">
    <source>
        <dbReference type="EMBL" id="CAN0287747.1"/>
    </source>
</evidence>
<name>A0AC59Z7R4_RANTA</name>
<sequence>MFPCCVNIPINGMDALDPTHESEKIKEVREDEETNPSYRQLRGMLAAMSTHDNPETEDEQENSLSPQDEDTLEKAAA</sequence>